<evidence type="ECO:0000313" key="13">
    <source>
        <dbReference type="Proteomes" id="UP000662939"/>
    </source>
</evidence>
<dbReference type="Pfam" id="PF02537">
    <property type="entry name" value="CRCB"/>
    <property type="match status" value="1"/>
</dbReference>
<keyword evidence="2 10" id="KW-1003">Cell membrane</keyword>
<evidence type="ECO:0000256" key="2">
    <source>
        <dbReference type="ARBA" id="ARBA00022475"/>
    </source>
</evidence>
<dbReference type="GO" id="GO:0062054">
    <property type="term" value="F:fluoride channel activity"/>
    <property type="evidence" value="ECO:0007669"/>
    <property type="project" value="UniProtKB-UniRule"/>
</dbReference>
<feature type="binding site" evidence="10">
    <location>
        <position position="102"/>
    </location>
    <ligand>
        <name>Na(+)</name>
        <dbReference type="ChEBI" id="CHEBI:29101"/>
        <note>structural</note>
    </ligand>
</feature>
<keyword evidence="4 10" id="KW-1133">Transmembrane helix</keyword>
<dbReference type="PANTHER" id="PTHR28259:SF1">
    <property type="entry name" value="FLUORIDE EXPORT PROTEIN 1-RELATED"/>
    <property type="match status" value="1"/>
</dbReference>
<comment type="catalytic activity">
    <reaction evidence="8">
        <text>fluoride(in) = fluoride(out)</text>
        <dbReference type="Rhea" id="RHEA:76159"/>
        <dbReference type="ChEBI" id="CHEBI:17051"/>
    </reaction>
    <physiologicalReaction direction="left-to-right" evidence="8">
        <dbReference type="Rhea" id="RHEA:76160"/>
    </physiologicalReaction>
</comment>
<name>A0A895XSX7_9ACTN</name>
<evidence type="ECO:0000256" key="9">
    <source>
        <dbReference type="ARBA" id="ARBA00049940"/>
    </source>
</evidence>
<feature type="binding site" evidence="10">
    <location>
        <position position="105"/>
    </location>
    <ligand>
        <name>Na(+)</name>
        <dbReference type="ChEBI" id="CHEBI:29101"/>
        <note>structural</note>
    </ligand>
</feature>
<keyword evidence="10" id="KW-0406">Ion transport</keyword>
<evidence type="ECO:0000256" key="11">
    <source>
        <dbReference type="SAM" id="MobiDB-lite"/>
    </source>
</evidence>
<evidence type="ECO:0000256" key="3">
    <source>
        <dbReference type="ARBA" id="ARBA00022692"/>
    </source>
</evidence>
<evidence type="ECO:0000256" key="7">
    <source>
        <dbReference type="ARBA" id="ARBA00035120"/>
    </source>
</evidence>
<comment type="function">
    <text evidence="9 10">Fluoride-specific ion channel. Important for reducing fluoride concentration in the cell, thus reducing its toxicity.</text>
</comment>
<feature type="transmembrane region" description="Helical" evidence="10">
    <location>
        <begin position="94"/>
        <end position="114"/>
    </location>
</feature>
<dbReference type="PANTHER" id="PTHR28259">
    <property type="entry name" value="FLUORIDE EXPORT PROTEIN 1-RELATED"/>
    <property type="match status" value="1"/>
</dbReference>
<accession>A0A895XSX7</accession>
<keyword evidence="3 10" id="KW-0812">Transmembrane</keyword>
<evidence type="ECO:0000256" key="8">
    <source>
        <dbReference type="ARBA" id="ARBA00035585"/>
    </source>
</evidence>
<evidence type="ECO:0000256" key="10">
    <source>
        <dbReference type="HAMAP-Rule" id="MF_00454"/>
    </source>
</evidence>
<dbReference type="EMBL" id="CP070496">
    <property type="protein sequence ID" value="QSB05646.1"/>
    <property type="molecule type" value="Genomic_DNA"/>
</dbReference>
<dbReference type="GO" id="GO:0005886">
    <property type="term" value="C:plasma membrane"/>
    <property type="evidence" value="ECO:0007669"/>
    <property type="project" value="UniProtKB-SubCell"/>
</dbReference>
<comment type="subcellular location">
    <subcellularLocation>
        <location evidence="1 10">Cell membrane</location>
        <topology evidence="1 10">Multi-pass membrane protein</topology>
    </subcellularLocation>
</comment>
<dbReference type="GO" id="GO:0046872">
    <property type="term" value="F:metal ion binding"/>
    <property type="evidence" value="ECO:0007669"/>
    <property type="project" value="UniProtKB-KW"/>
</dbReference>
<organism evidence="12 13">
    <name type="scientific">Natronoglycomyces albus</name>
    <dbReference type="NCBI Taxonomy" id="2811108"/>
    <lineage>
        <taxon>Bacteria</taxon>
        <taxon>Bacillati</taxon>
        <taxon>Actinomycetota</taxon>
        <taxon>Actinomycetes</taxon>
        <taxon>Glycomycetales</taxon>
        <taxon>Glycomycetaceae</taxon>
        <taxon>Natronoglycomyces</taxon>
    </lineage>
</organism>
<evidence type="ECO:0000256" key="1">
    <source>
        <dbReference type="ARBA" id="ARBA00004651"/>
    </source>
</evidence>
<feature type="transmembrane region" description="Helical" evidence="10">
    <location>
        <begin position="30"/>
        <end position="51"/>
    </location>
</feature>
<proteinExistence type="inferred from homology"/>
<dbReference type="GO" id="GO:0140114">
    <property type="term" value="P:cellular detoxification of fluoride"/>
    <property type="evidence" value="ECO:0007669"/>
    <property type="project" value="UniProtKB-UniRule"/>
</dbReference>
<evidence type="ECO:0000256" key="5">
    <source>
        <dbReference type="ARBA" id="ARBA00023136"/>
    </source>
</evidence>
<keyword evidence="5 10" id="KW-0472">Membrane</keyword>
<protein>
    <recommendedName>
        <fullName evidence="10">Fluoride-specific ion channel FluC</fullName>
    </recommendedName>
</protein>
<comment type="similarity">
    <text evidence="7 10">Belongs to the fluoride channel Fluc/FEX (TC 1.A.43) family.</text>
</comment>
<evidence type="ECO:0000256" key="6">
    <source>
        <dbReference type="ARBA" id="ARBA00023303"/>
    </source>
</evidence>
<feature type="transmembrane region" description="Helical" evidence="10">
    <location>
        <begin position="57"/>
        <end position="82"/>
    </location>
</feature>
<feature type="transmembrane region" description="Helical" evidence="10">
    <location>
        <begin position="126"/>
        <end position="151"/>
    </location>
</feature>
<gene>
    <name evidence="10" type="primary">fluC</name>
    <name evidence="10" type="synonym">crcB</name>
    <name evidence="12" type="ORF">JQS30_01580</name>
</gene>
<dbReference type="InterPro" id="IPR003691">
    <property type="entry name" value="FluC"/>
</dbReference>
<dbReference type="RefSeq" id="WP_213171658.1">
    <property type="nucleotide sequence ID" value="NZ_CP070496.1"/>
</dbReference>
<dbReference type="KEGG" id="nav:JQS30_01580"/>
<keyword evidence="6 10" id="KW-0407">Ion channel</keyword>
<keyword evidence="10" id="KW-0813">Transport</keyword>
<evidence type="ECO:0000313" key="12">
    <source>
        <dbReference type="EMBL" id="QSB05646.1"/>
    </source>
</evidence>
<keyword evidence="13" id="KW-1185">Reference proteome</keyword>
<dbReference type="HAMAP" id="MF_00454">
    <property type="entry name" value="FluC"/>
    <property type="match status" value="1"/>
</dbReference>
<keyword evidence="10" id="KW-0479">Metal-binding</keyword>
<sequence>MSEKLTTQELRESEPGITEKTNPRPGPRDLGLVALGGAAGSLLRYGFDIFLPFDGDIAWSVLVVNVCGAFLLGALITILTLNGPDRGPRRDLRLLLGTGLLGGYTTYSMLALDVSASLLQGHILTAVGYAMATLVLGALAGWGGIVAAQWWRSRR</sequence>
<comment type="activity regulation">
    <text evidence="10">Na(+) is not transported, but it plays an essential structural role and its presence is essential for fluoride channel function.</text>
</comment>
<feature type="region of interest" description="Disordered" evidence="11">
    <location>
        <begin position="1"/>
        <end position="28"/>
    </location>
</feature>
<dbReference type="Proteomes" id="UP000662939">
    <property type="component" value="Chromosome"/>
</dbReference>
<reference evidence="12" key="1">
    <citation type="submission" date="2021-02" db="EMBL/GenBank/DDBJ databases">
        <title>Natronoglycomyces albus gen. nov., sp. nov, a haloalkaliphilic actinobacterium from a soda solonchak soil.</title>
        <authorList>
            <person name="Sorokin D.Y."/>
            <person name="Khijniak T.V."/>
            <person name="Zakharycheva A.P."/>
            <person name="Boueva O.V."/>
            <person name="Ariskina E.V."/>
            <person name="Hahnke R.L."/>
            <person name="Bunk B."/>
            <person name="Sproer C."/>
            <person name="Schumann P."/>
            <person name="Evtushenko L.I."/>
            <person name="Kublanov I.V."/>
        </authorList>
    </citation>
    <scope>NUCLEOTIDE SEQUENCE</scope>
    <source>
        <strain evidence="12">DSM 106290</strain>
    </source>
</reference>
<dbReference type="AlphaFoldDB" id="A0A895XSX7"/>
<evidence type="ECO:0000256" key="4">
    <source>
        <dbReference type="ARBA" id="ARBA00022989"/>
    </source>
</evidence>
<keyword evidence="10" id="KW-0915">Sodium</keyword>